<dbReference type="InterPro" id="IPR003370">
    <property type="entry name" value="Chromate_transpt"/>
</dbReference>
<organism evidence="8 9">
    <name type="scientific">Savagea serpentis</name>
    <dbReference type="NCBI Taxonomy" id="2785297"/>
    <lineage>
        <taxon>Bacteria</taxon>
        <taxon>Bacillati</taxon>
        <taxon>Bacillota</taxon>
        <taxon>Bacilli</taxon>
        <taxon>Bacillales</taxon>
        <taxon>Caryophanaceae</taxon>
        <taxon>Savagea</taxon>
    </lineage>
</organism>
<keyword evidence="6 7" id="KW-0472">Membrane</keyword>
<evidence type="ECO:0000256" key="4">
    <source>
        <dbReference type="ARBA" id="ARBA00022692"/>
    </source>
</evidence>
<keyword evidence="9" id="KW-1185">Reference proteome</keyword>
<feature type="transmembrane region" description="Helical" evidence="7">
    <location>
        <begin position="373"/>
        <end position="389"/>
    </location>
</feature>
<comment type="subcellular location">
    <subcellularLocation>
        <location evidence="1">Cell membrane</location>
        <topology evidence="1">Multi-pass membrane protein</topology>
    </subcellularLocation>
</comment>
<dbReference type="AlphaFoldDB" id="A0A8J7G9D6"/>
<evidence type="ECO:0000256" key="3">
    <source>
        <dbReference type="ARBA" id="ARBA00022475"/>
    </source>
</evidence>
<feature type="transmembrane region" description="Helical" evidence="7">
    <location>
        <begin position="142"/>
        <end position="175"/>
    </location>
</feature>
<dbReference type="GO" id="GO:0005886">
    <property type="term" value="C:plasma membrane"/>
    <property type="evidence" value="ECO:0007669"/>
    <property type="project" value="UniProtKB-SubCell"/>
</dbReference>
<dbReference type="Proteomes" id="UP000622653">
    <property type="component" value="Unassembled WGS sequence"/>
</dbReference>
<feature type="transmembrane region" description="Helical" evidence="7">
    <location>
        <begin position="293"/>
        <end position="314"/>
    </location>
</feature>
<dbReference type="EMBL" id="JADKPV010000005">
    <property type="protein sequence ID" value="MBF4501618.1"/>
    <property type="molecule type" value="Genomic_DNA"/>
</dbReference>
<feature type="transmembrane region" description="Helical" evidence="7">
    <location>
        <begin position="266"/>
        <end position="286"/>
    </location>
</feature>
<dbReference type="Pfam" id="PF02417">
    <property type="entry name" value="Chromate_transp"/>
    <property type="match status" value="2"/>
</dbReference>
<evidence type="ECO:0000256" key="7">
    <source>
        <dbReference type="SAM" id="Phobius"/>
    </source>
</evidence>
<accession>A0A8J7G9D6</accession>
<keyword evidence="4 7" id="KW-0812">Transmembrane</keyword>
<keyword evidence="3" id="KW-1003">Cell membrane</keyword>
<reference evidence="8" key="1">
    <citation type="submission" date="2020-11" db="EMBL/GenBank/DDBJ databases">
        <title>Multidrug resistant novel bacterium Savagea serpentis sp. nov., isolated from the scats of a vine snake (Ahaetulla nasuta).</title>
        <authorList>
            <person name="Venkata Ramana V."/>
            <person name="Vikas Patil S."/>
            <person name="Yogita Lugani V."/>
        </authorList>
    </citation>
    <scope>NUCLEOTIDE SEQUENCE</scope>
    <source>
        <strain evidence="8">SN6</strain>
    </source>
</reference>
<proteinExistence type="inferred from homology"/>
<evidence type="ECO:0000256" key="2">
    <source>
        <dbReference type="ARBA" id="ARBA00005262"/>
    </source>
</evidence>
<feature type="transmembrane region" description="Helical" evidence="7">
    <location>
        <begin position="107"/>
        <end position="130"/>
    </location>
</feature>
<gene>
    <name evidence="8" type="primary">chrA</name>
    <name evidence="8" type="ORF">IRY55_09605</name>
</gene>
<feature type="transmembrane region" description="Helical" evidence="7">
    <location>
        <begin position="195"/>
        <end position="216"/>
    </location>
</feature>
<dbReference type="PIRSF" id="PIRSF004810">
    <property type="entry name" value="ChrA"/>
    <property type="match status" value="1"/>
</dbReference>
<evidence type="ECO:0000256" key="6">
    <source>
        <dbReference type="ARBA" id="ARBA00023136"/>
    </source>
</evidence>
<protein>
    <submittedName>
        <fullName evidence="8">Chromate efflux transporter</fullName>
    </submittedName>
</protein>
<evidence type="ECO:0000313" key="9">
    <source>
        <dbReference type="Proteomes" id="UP000622653"/>
    </source>
</evidence>
<name>A0A8J7G9D6_9BACL</name>
<comment type="caution">
    <text evidence="8">The sequence shown here is derived from an EMBL/GenBank/DDBJ whole genome shotgun (WGS) entry which is preliminary data.</text>
</comment>
<evidence type="ECO:0000313" key="8">
    <source>
        <dbReference type="EMBL" id="MBF4501618.1"/>
    </source>
</evidence>
<dbReference type="GO" id="GO:0015109">
    <property type="term" value="F:chromate transmembrane transporter activity"/>
    <property type="evidence" value="ECO:0007669"/>
    <property type="project" value="InterPro"/>
</dbReference>
<feature type="transmembrane region" description="Helical" evidence="7">
    <location>
        <begin position="76"/>
        <end position="101"/>
    </location>
</feature>
<dbReference type="PANTHER" id="PTHR33567:SF3">
    <property type="entry name" value="CHROMATE ION TRANSPORTER (EUROFUNG)"/>
    <property type="match status" value="1"/>
</dbReference>
<dbReference type="NCBIfam" id="TIGR00937">
    <property type="entry name" value="2A51"/>
    <property type="match status" value="1"/>
</dbReference>
<keyword evidence="5 7" id="KW-1133">Transmembrane helix</keyword>
<dbReference type="PANTHER" id="PTHR33567">
    <property type="entry name" value="CHROMATE ION TRANSPORTER (EUROFUNG)"/>
    <property type="match status" value="1"/>
</dbReference>
<evidence type="ECO:0000256" key="1">
    <source>
        <dbReference type="ARBA" id="ARBA00004651"/>
    </source>
</evidence>
<feature type="transmembrane region" description="Helical" evidence="7">
    <location>
        <begin position="350"/>
        <end position="367"/>
    </location>
</feature>
<evidence type="ECO:0000256" key="5">
    <source>
        <dbReference type="ARBA" id="ARBA00022989"/>
    </source>
</evidence>
<comment type="similarity">
    <text evidence="2">Belongs to the chromate ion transporter (CHR) (TC 2.A.51) family.</text>
</comment>
<dbReference type="InterPro" id="IPR014047">
    <property type="entry name" value="Chr_Tranpt_l_chain"/>
</dbReference>
<sequence>MVLKHYVDIFTIALRLGLTSFGGPTAHLAYFHNEYVKQKRWLSEKSYADLVALSQFLPGPASSQVGIGIGLYRGGLLGGILAFLGFTLPSVFLLIAFAMWFPTDLAFATGLLKGLQLVAVAIVAHAIIGMSQSLASDAPRQWIAFVAMATMLLFPHPFIQVGIILIAACIGRLLFTQGISRENSTSDRVPISKRGGSIALFLFFFFLFAPPIILVWKDIPMLSFFESFYQSGALVFGGGHVVLPLLEQQFVSPTGLSGETFLAGYGATQAVPGPLFTFAAYLGAVLNGPIGGLFATFAMFLPAFLLIVGALPFWDLLRNNAHMQGSVSAMNAAVLGLLIAAFYDPIWTSSMTSSVHFTIASLLFLLLQFQKWPSWKIVLLGAMIGAFFLS</sequence>
<feature type="transmembrane region" description="Helical" evidence="7">
    <location>
        <begin position="12"/>
        <end position="31"/>
    </location>
</feature>